<feature type="region of interest" description="Disordered" evidence="1">
    <location>
        <begin position="102"/>
        <end position="128"/>
    </location>
</feature>
<evidence type="ECO:0000313" key="3">
    <source>
        <dbReference type="EMBL" id="TVY20819.1"/>
    </source>
</evidence>
<dbReference type="EMBL" id="QGMF01000038">
    <property type="protein sequence ID" value="TVY20819.1"/>
    <property type="molecule type" value="Genomic_DNA"/>
</dbReference>
<dbReference type="Proteomes" id="UP000469559">
    <property type="component" value="Unassembled WGS sequence"/>
</dbReference>
<feature type="compositionally biased region" description="Low complexity" evidence="1">
    <location>
        <begin position="250"/>
        <end position="275"/>
    </location>
</feature>
<evidence type="ECO:0000313" key="4">
    <source>
        <dbReference type="Proteomes" id="UP000469559"/>
    </source>
</evidence>
<feature type="region of interest" description="Disordered" evidence="1">
    <location>
        <begin position="1"/>
        <end position="49"/>
    </location>
</feature>
<dbReference type="InterPro" id="IPR019240">
    <property type="entry name" value="DUF2196"/>
</dbReference>
<keyword evidence="2" id="KW-0472">Membrane</keyword>
<dbReference type="PANTHER" id="PTHR40069:SF1">
    <property type="entry name" value="YWBE PROTEIN"/>
    <property type="match status" value="1"/>
</dbReference>
<organism evidence="3 4">
    <name type="scientific">Lachnellula arida</name>
    <dbReference type="NCBI Taxonomy" id="1316785"/>
    <lineage>
        <taxon>Eukaryota</taxon>
        <taxon>Fungi</taxon>
        <taxon>Dikarya</taxon>
        <taxon>Ascomycota</taxon>
        <taxon>Pezizomycotina</taxon>
        <taxon>Leotiomycetes</taxon>
        <taxon>Helotiales</taxon>
        <taxon>Lachnaceae</taxon>
        <taxon>Lachnellula</taxon>
    </lineage>
</organism>
<name>A0A8T9BR65_9HELO</name>
<evidence type="ECO:0000256" key="2">
    <source>
        <dbReference type="SAM" id="Phobius"/>
    </source>
</evidence>
<dbReference type="OrthoDB" id="20105at2759"/>
<protein>
    <submittedName>
        <fullName evidence="3">Uncharacterized protein</fullName>
    </submittedName>
</protein>
<proteinExistence type="predicted"/>
<feature type="compositionally biased region" description="Pro residues" evidence="1">
    <location>
        <begin position="1"/>
        <end position="10"/>
    </location>
</feature>
<sequence length="414" mass="44146">MNSPRPPNRPPNNRSRGRGAGAGYRSRGGFNDRHTSTPSPAVPTTHQVIPGAPVSLVLKADQGTGTEVQGIVAELLTRGEHPRGIKVRLRDGRVGRVQRMGSRETGEAGEGMSGLGRNGELGNGSHAHAGIRVAGPRYGDYRVEAPDSPDAANLSLADYVVVKGSSKKGKGKAKKAPVHEAEEEARAAVQNTHTEAMASASAATSTCPVCGDFEGDEAAVAHHENPQRKEKKGIMSSNTKPPSSSLKTKPANANASSPSSKTLSSTSSQLLSTKPPTATESWPSFFLHDISQFLLYIFISENLDWEFLLFITVGALVLDVLAIVNARPWRGHKRNWTYVVEVWSSIAAGAVVAYVPYWVSWGLFAFLLGGESAARMGIVKDSKVEKGFLPNFGLDQWGSAQDGRGGLQGKTEKD</sequence>
<keyword evidence="4" id="KW-1185">Reference proteome</keyword>
<keyword evidence="2" id="KW-1133">Transmembrane helix</keyword>
<feature type="region of interest" description="Disordered" evidence="1">
    <location>
        <begin position="221"/>
        <end position="275"/>
    </location>
</feature>
<dbReference type="Pfam" id="PF09962">
    <property type="entry name" value="DUF2196"/>
    <property type="match status" value="1"/>
</dbReference>
<feature type="transmembrane region" description="Helical" evidence="2">
    <location>
        <begin position="305"/>
        <end position="324"/>
    </location>
</feature>
<feature type="compositionally biased region" description="Polar residues" evidence="1">
    <location>
        <begin position="235"/>
        <end position="247"/>
    </location>
</feature>
<accession>A0A8T9BR65</accession>
<feature type="region of interest" description="Disordered" evidence="1">
    <location>
        <begin position="165"/>
        <end position="184"/>
    </location>
</feature>
<dbReference type="AlphaFoldDB" id="A0A8T9BR65"/>
<reference evidence="3 4" key="1">
    <citation type="submission" date="2018-05" db="EMBL/GenBank/DDBJ databases">
        <title>Whole genome sequencing for identification of molecular markers to develop diagnostic detection tools for the regulated plant pathogen Lachnellula willkommii.</title>
        <authorList>
            <person name="Giroux E."/>
            <person name="Bilodeau G."/>
        </authorList>
    </citation>
    <scope>NUCLEOTIDE SEQUENCE [LARGE SCALE GENOMIC DNA]</scope>
    <source>
        <strain evidence="3 4">CBS 203.66</strain>
    </source>
</reference>
<feature type="compositionally biased region" description="Gly residues" evidence="1">
    <location>
        <begin position="108"/>
        <end position="122"/>
    </location>
</feature>
<feature type="transmembrane region" description="Helical" evidence="2">
    <location>
        <begin position="336"/>
        <end position="355"/>
    </location>
</feature>
<gene>
    <name evidence="3" type="primary">ywbE</name>
    <name evidence="3" type="ORF">LARI1_G000916</name>
</gene>
<dbReference type="PANTHER" id="PTHR40069">
    <property type="entry name" value="YWBE PROTEIN"/>
    <property type="match status" value="1"/>
</dbReference>
<comment type="caution">
    <text evidence="3">The sequence shown here is derived from an EMBL/GenBank/DDBJ whole genome shotgun (WGS) entry which is preliminary data.</text>
</comment>
<keyword evidence="2" id="KW-0812">Transmembrane</keyword>
<feature type="compositionally biased region" description="Basic residues" evidence="1">
    <location>
        <begin position="165"/>
        <end position="176"/>
    </location>
</feature>
<feature type="compositionally biased region" description="Polar residues" evidence="1">
    <location>
        <begin position="36"/>
        <end position="47"/>
    </location>
</feature>
<dbReference type="NCBIfam" id="TIGR03833">
    <property type="entry name" value="YwbE family protein"/>
    <property type="match status" value="1"/>
</dbReference>
<evidence type="ECO:0000256" key="1">
    <source>
        <dbReference type="SAM" id="MobiDB-lite"/>
    </source>
</evidence>